<sequence length="88" mass="9927">MLASPLMGPHTDLHIKRIGALISHRYKDEILRPNVVPYTASIGDDNSMSHHANLVDDFILVEGITRREWPACSPYMIPIQHAWGILGR</sequence>
<gene>
    <name evidence="1" type="primary">X975_01565</name>
    <name evidence="1" type="ORF">TNCT_516971</name>
</gene>
<dbReference type="GO" id="GO:0003676">
    <property type="term" value="F:nucleic acid binding"/>
    <property type="evidence" value="ECO:0007669"/>
    <property type="project" value="InterPro"/>
</dbReference>
<dbReference type="EMBL" id="BMAO01014921">
    <property type="protein sequence ID" value="GFQ98021.1"/>
    <property type="molecule type" value="Genomic_DNA"/>
</dbReference>
<dbReference type="OrthoDB" id="4843387at2759"/>
<dbReference type="AlphaFoldDB" id="A0A8X6G7I8"/>
<dbReference type="Gene3D" id="3.30.420.10">
    <property type="entry name" value="Ribonuclease H-like superfamily/Ribonuclease H"/>
    <property type="match status" value="1"/>
</dbReference>
<organism evidence="1 2">
    <name type="scientific">Trichonephila clavata</name>
    <name type="common">Joro spider</name>
    <name type="synonym">Nephila clavata</name>
    <dbReference type="NCBI Taxonomy" id="2740835"/>
    <lineage>
        <taxon>Eukaryota</taxon>
        <taxon>Metazoa</taxon>
        <taxon>Ecdysozoa</taxon>
        <taxon>Arthropoda</taxon>
        <taxon>Chelicerata</taxon>
        <taxon>Arachnida</taxon>
        <taxon>Araneae</taxon>
        <taxon>Araneomorphae</taxon>
        <taxon>Entelegynae</taxon>
        <taxon>Araneoidea</taxon>
        <taxon>Nephilidae</taxon>
        <taxon>Trichonephila</taxon>
    </lineage>
</organism>
<comment type="caution">
    <text evidence="1">The sequence shown here is derived from an EMBL/GenBank/DDBJ whole genome shotgun (WGS) entry which is preliminary data.</text>
</comment>
<evidence type="ECO:0000313" key="1">
    <source>
        <dbReference type="EMBL" id="GFQ98021.1"/>
    </source>
</evidence>
<accession>A0A8X6G7I8</accession>
<evidence type="ECO:0000313" key="2">
    <source>
        <dbReference type="Proteomes" id="UP000887116"/>
    </source>
</evidence>
<keyword evidence="2" id="KW-1185">Reference proteome</keyword>
<dbReference type="InterPro" id="IPR036397">
    <property type="entry name" value="RNaseH_sf"/>
</dbReference>
<reference evidence="1" key="1">
    <citation type="submission" date="2020-07" db="EMBL/GenBank/DDBJ databases">
        <title>Multicomponent nature underlies the extraordinary mechanical properties of spider dragline silk.</title>
        <authorList>
            <person name="Kono N."/>
            <person name="Nakamura H."/>
            <person name="Mori M."/>
            <person name="Yoshida Y."/>
            <person name="Ohtoshi R."/>
            <person name="Malay A.D."/>
            <person name="Moran D.A.P."/>
            <person name="Tomita M."/>
            <person name="Numata K."/>
            <person name="Arakawa K."/>
        </authorList>
    </citation>
    <scope>NUCLEOTIDE SEQUENCE</scope>
</reference>
<proteinExistence type="predicted"/>
<dbReference type="Proteomes" id="UP000887116">
    <property type="component" value="Unassembled WGS sequence"/>
</dbReference>
<name>A0A8X6G7I8_TRICU</name>
<protein>
    <submittedName>
        <fullName evidence="1">Transposable element Tcb2 transposase</fullName>
    </submittedName>
</protein>